<protein>
    <recommendedName>
        <fullName evidence="4">YcxB family protein</fullName>
    </recommendedName>
</protein>
<evidence type="ECO:0000313" key="3">
    <source>
        <dbReference type="Proteomes" id="UP001597277"/>
    </source>
</evidence>
<dbReference type="Proteomes" id="UP001597277">
    <property type="component" value="Unassembled WGS sequence"/>
</dbReference>
<dbReference type="EMBL" id="JBHUEE010000004">
    <property type="protein sequence ID" value="MFD1718083.1"/>
    <property type="molecule type" value="Genomic_DNA"/>
</dbReference>
<gene>
    <name evidence="2" type="ORF">ACFSE6_09570</name>
</gene>
<reference evidence="3" key="1">
    <citation type="journal article" date="2019" name="Int. J. Syst. Evol. Microbiol.">
        <title>The Global Catalogue of Microorganisms (GCM) 10K type strain sequencing project: providing services to taxonomists for standard genome sequencing and annotation.</title>
        <authorList>
            <consortium name="The Broad Institute Genomics Platform"/>
            <consortium name="The Broad Institute Genome Sequencing Center for Infectious Disease"/>
            <person name="Wu L."/>
            <person name="Ma J."/>
        </authorList>
    </citation>
    <scope>NUCLEOTIDE SEQUENCE [LARGE SCALE GENOMIC DNA]</scope>
    <source>
        <strain evidence="3">JCM 17130</strain>
    </source>
</reference>
<name>A0ABW4L3C7_9MICO</name>
<keyword evidence="3" id="KW-1185">Reference proteome</keyword>
<keyword evidence="1" id="KW-1133">Transmembrane helix</keyword>
<keyword evidence="1" id="KW-0812">Transmembrane</keyword>
<evidence type="ECO:0008006" key="4">
    <source>
        <dbReference type="Google" id="ProtNLM"/>
    </source>
</evidence>
<accession>A0ABW4L3C7</accession>
<feature type="transmembrane region" description="Helical" evidence="1">
    <location>
        <begin position="49"/>
        <end position="68"/>
    </location>
</feature>
<keyword evidence="1" id="KW-0472">Membrane</keyword>
<evidence type="ECO:0000256" key="1">
    <source>
        <dbReference type="SAM" id="Phobius"/>
    </source>
</evidence>
<evidence type="ECO:0000313" key="2">
    <source>
        <dbReference type="EMBL" id="MFD1718083.1"/>
    </source>
</evidence>
<proteinExistence type="predicted"/>
<feature type="transmembrane region" description="Helical" evidence="1">
    <location>
        <begin position="25"/>
        <end position="43"/>
    </location>
</feature>
<dbReference type="RefSeq" id="WP_388005653.1">
    <property type="nucleotide sequence ID" value="NZ_JBHUEE010000004.1"/>
</dbReference>
<organism evidence="2 3">
    <name type="scientific">Georgenia deserti</name>
    <dbReference type="NCBI Taxonomy" id="2093781"/>
    <lineage>
        <taxon>Bacteria</taxon>
        <taxon>Bacillati</taxon>
        <taxon>Actinomycetota</taxon>
        <taxon>Actinomycetes</taxon>
        <taxon>Micrococcales</taxon>
        <taxon>Bogoriellaceae</taxon>
        <taxon>Georgenia</taxon>
    </lineage>
</organism>
<sequence length="243" mass="26138">MLPPEVLEQVVPRGGPGWRMRRERLTRFVGCGFGAGLVVLGLWQGQGLAPSLGIAAFGLLLAGLAWPVRTGTAQPYPAEHDGAPATAIPTRPVPSRVIVLLAAVGTFVLVGGVVAGLRLLGEGQTARGYAAVVAGPVLGLVLLTLSLANLHPRARKPRPVLLAGDGVHWTWGGQPRVTAWEEVGTIEAWWTWSGLRWPRRRTNHILLRDRTGRPVVALPLTLLAVEPGEALRLMQERLKAEHR</sequence>
<feature type="transmembrane region" description="Helical" evidence="1">
    <location>
        <begin position="129"/>
        <end position="148"/>
    </location>
</feature>
<comment type="caution">
    <text evidence="2">The sequence shown here is derived from an EMBL/GenBank/DDBJ whole genome shotgun (WGS) entry which is preliminary data.</text>
</comment>
<feature type="transmembrane region" description="Helical" evidence="1">
    <location>
        <begin position="97"/>
        <end position="117"/>
    </location>
</feature>